<keyword evidence="1" id="KW-1133">Transmembrane helix</keyword>
<accession>A0A316A952</accession>
<keyword evidence="1" id="KW-0812">Transmembrane</keyword>
<keyword evidence="3" id="KW-1185">Reference proteome</keyword>
<feature type="transmembrane region" description="Helical" evidence="1">
    <location>
        <begin position="21"/>
        <end position="43"/>
    </location>
</feature>
<protein>
    <submittedName>
        <fullName evidence="2">Uncharacterized protein</fullName>
    </submittedName>
</protein>
<dbReference type="Proteomes" id="UP000245880">
    <property type="component" value="Unassembled WGS sequence"/>
</dbReference>
<reference evidence="2 3" key="1">
    <citation type="submission" date="2018-03" db="EMBL/GenBank/DDBJ databases">
        <title>Genomic Encyclopedia of Archaeal and Bacterial Type Strains, Phase II (KMG-II): from individual species to whole genera.</title>
        <authorList>
            <person name="Goeker M."/>
        </authorList>
    </citation>
    <scope>NUCLEOTIDE SEQUENCE [LARGE SCALE GENOMIC DNA]</scope>
    <source>
        <strain evidence="2 3">DSM 100346</strain>
    </source>
</reference>
<sequence length="94" mass="10970">MRKIQFTVQWLRSFDSRSIRGFVKIIFVFFLIEFVGSMLMHFLGKGISKSISSFFGIADINHRPVSSRILLHNGFLEAAFWMILWAPVIEEVIF</sequence>
<proteinExistence type="predicted"/>
<dbReference type="AlphaFoldDB" id="A0A316A952"/>
<evidence type="ECO:0000313" key="2">
    <source>
        <dbReference type="EMBL" id="PWJ53384.1"/>
    </source>
</evidence>
<name>A0A316A952_9BACT</name>
<evidence type="ECO:0000256" key="1">
    <source>
        <dbReference type="SAM" id="Phobius"/>
    </source>
</evidence>
<organism evidence="2 3">
    <name type="scientific">Dyadobacter jejuensis</name>
    <dbReference type="NCBI Taxonomy" id="1082580"/>
    <lineage>
        <taxon>Bacteria</taxon>
        <taxon>Pseudomonadati</taxon>
        <taxon>Bacteroidota</taxon>
        <taxon>Cytophagia</taxon>
        <taxon>Cytophagales</taxon>
        <taxon>Spirosomataceae</taxon>
        <taxon>Dyadobacter</taxon>
    </lineage>
</organism>
<evidence type="ECO:0000313" key="3">
    <source>
        <dbReference type="Proteomes" id="UP000245880"/>
    </source>
</evidence>
<dbReference type="EMBL" id="QGDT01000024">
    <property type="protein sequence ID" value="PWJ53384.1"/>
    <property type="molecule type" value="Genomic_DNA"/>
</dbReference>
<comment type="caution">
    <text evidence="2">The sequence shown here is derived from an EMBL/GenBank/DDBJ whole genome shotgun (WGS) entry which is preliminary data.</text>
</comment>
<dbReference type="RefSeq" id="WP_109678263.1">
    <property type="nucleotide sequence ID" value="NZ_QGDT01000024.1"/>
</dbReference>
<gene>
    <name evidence="2" type="ORF">CLV98_12420</name>
</gene>
<keyword evidence="1" id="KW-0472">Membrane</keyword>